<name>A0A9P8EXF4_AURME</name>
<protein>
    <submittedName>
        <fullName evidence="1">Uncharacterized protein</fullName>
    </submittedName>
</protein>
<dbReference type="EMBL" id="JAHFXF010000001">
    <property type="protein sequence ID" value="KAG9701369.1"/>
    <property type="molecule type" value="Genomic_DNA"/>
</dbReference>
<feature type="non-terminal residue" evidence="1">
    <location>
        <position position="124"/>
    </location>
</feature>
<reference evidence="1" key="2">
    <citation type="submission" date="2021-08" db="EMBL/GenBank/DDBJ databases">
        <authorList>
            <person name="Gostincar C."/>
            <person name="Sun X."/>
            <person name="Song Z."/>
            <person name="Gunde-Cimerman N."/>
        </authorList>
    </citation>
    <scope>NUCLEOTIDE SEQUENCE</scope>
    <source>
        <strain evidence="1">EXF-9911</strain>
    </source>
</reference>
<dbReference type="Proteomes" id="UP000779574">
    <property type="component" value="Unassembled WGS sequence"/>
</dbReference>
<proteinExistence type="predicted"/>
<accession>A0A9P8EXF4</accession>
<dbReference type="AlphaFoldDB" id="A0A9P8EXF4"/>
<comment type="caution">
    <text evidence="1">The sequence shown here is derived from an EMBL/GenBank/DDBJ whole genome shotgun (WGS) entry which is preliminary data.</text>
</comment>
<sequence length="124" mass="13700">MGCETGHPLVKAEEACSVIFRGTMRLFFSFNIDVGKLRPTARDFSVAIAFRTGLISDERQYPSHLTSANWVPRSKLVHSSSTAGLNNSTNSGSIWHAVDVLFPGMLNTRQSLLMTNSTFDEFNS</sequence>
<gene>
    <name evidence="1" type="ORF">KCU76_g40</name>
</gene>
<evidence type="ECO:0000313" key="1">
    <source>
        <dbReference type="EMBL" id="KAG9701369.1"/>
    </source>
</evidence>
<reference evidence="1" key="1">
    <citation type="journal article" date="2021" name="J Fungi (Basel)">
        <title>Virulence traits and population genomics of the black yeast Aureobasidium melanogenum.</title>
        <authorList>
            <person name="Cernosa A."/>
            <person name="Sun X."/>
            <person name="Gostincar C."/>
            <person name="Fang C."/>
            <person name="Gunde-Cimerman N."/>
            <person name="Song Z."/>
        </authorList>
    </citation>
    <scope>NUCLEOTIDE SEQUENCE</scope>
    <source>
        <strain evidence="1">EXF-9911</strain>
    </source>
</reference>
<evidence type="ECO:0000313" key="2">
    <source>
        <dbReference type="Proteomes" id="UP000779574"/>
    </source>
</evidence>
<organism evidence="1 2">
    <name type="scientific">Aureobasidium melanogenum</name>
    <name type="common">Aureobasidium pullulans var. melanogenum</name>
    <dbReference type="NCBI Taxonomy" id="46634"/>
    <lineage>
        <taxon>Eukaryota</taxon>
        <taxon>Fungi</taxon>
        <taxon>Dikarya</taxon>
        <taxon>Ascomycota</taxon>
        <taxon>Pezizomycotina</taxon>
        <taxon>Dothideomycetes</taxon>
        <taxon>Dothideomycetidae</taxon>
        <taxon>Dothideales</taxon>
        <taxon>Saccotheciaceae</taxon>
        <taxon>Aureobasidium</taxon>
    </lineage>
</organism>